<feature type="binding site" evidence="5">
    <location>
        <position position="155"/>
    </location>
    <ligand>
        <name>S-adenosyl-L-methionine</name>
        <dbReference type="ChEBI" id="CHEBI:59789"/>
    </ligand>
</feature>
<dbReference type="HAMAP" id="MF_02126">
    <property type="entry name" value="RF_methyltr_PrmC"/>
    <property type="match status" value="1"/>
</dbReference>
<dbReference type="Gene3D" id="3.40.50.150">
    <property type="entry name" value="Vaccinia Virus protein VP39"/>
    <property type="match status" value="1"/>
</dbReference>
<dbReference type="EMBL" id="JAUSTO010000013">
    <property type="protein sequence ID" value="MDQ0153196.1"/>
    <property type="molecule type" value="Genomic_DNA"/>
</dbReference>
<comment type="similarity">
    <text evidence="5">Belongs to the protein N5-glutamine methyltransferase family. PrmC subfamily.</text>
</comment>
<evidence type="ECO:0000313" key="9">
    <source>
        <dbReference type="Proteomes" id="UP001241537"/>
    </source>
</evidence>
<keyword evidence="1 5" id="KW-0489">Methyltransferase</keyword>
<dbReference type="PANTHER" id="PTHR18895">
    <property type="entry name" value="HEMK METHYLTRANSFERASE"/>
    <property type="match status" value="1"/>
</dbReference>
<dbReference type="AlphaFoldDB" id="A0AAE3VBC7"/>
<reference evidence="8" key="1">
    <citation type="submission" date="2023-07" db="EMBL/GenBank/DDBJ databases">
        <title>Genomic Encyclopedia of Type Strains, Phase IV (KMG-IV): sequencing the most valuable type-strain genomes for metagenomic binning, comparative biology and taxonomic classification.</title>
        <authorList>
            <person name="Goeker M."/>
        </authorList>
    </citation>
    <scope>NUCLEOTIDE SEQUENCE</scope>
    <source>
        <strain evidence="8">DSM 19659</strain>
    </source>
</reference>
<evidence type="ECO:0000256" key="2">
    <source>
        <dbReference type="ARBA" id="ARBA00022679"/>
    </source>
</evidence>
<feature type="domain" description="Methyltransferase small" evidence="6">
    <location>
        <begin position="110"/>
        <end position="203"/>
    </location>
</feature>
<sequence>MPEREAFLSCRSLLREGERQLKEAGVEEAGTDARLLFLHAFSLRWNELLLHYEESPERLSEDGENAVQRFLEAIQRRAAHEPLQYITHEQSFCGLDFYVDRRVLIPRQDTELLVETVLSEQRKRGETLLDLCTGSGCIALALARLGSFSSVTAADISGDALSVAAENVRRLQIEAELLCSDLFSALTARRFDVITANPPYIRTEVVASLMPEVREHEPLLALDGSGDGLSFYRRLAEESPAHLLPGGRLCLEIGFDQGEAVLSLLRAQGFQELRCVRDLAGLDRVVTGRMAYV</sequence>
<gene>
    <name evidence="5" type="primary">prmC</name>
    <name evidence="8" type="ORF">J2S20_001905</name>
</gene>
<comment type="caution">
    <text evidence="5">Lacks conserved residue(s) required for the propagation of feature annotation.</text>
</comment>
<dbReference type="Proteomes" id="UP001241537">
    <property type="component" value="Unassembled WGS sequence"/>
</dbReference>
<comment type="function">
    <text evidence="5">Methylates the class 1 translation termination release factors RF1/PrfA and RF2/PrfB on the glutamine residue of the universally conserved GGQ motif.</text>
</comment>
<keyword evidence="9" id="KW-1185">Reference proteome</keyword>
<dbReference type="NCBIfam" id="TIGR03534">
    <property type="entry name" value="RF_mod_PrmC"/>
    <property type="match status" value="1"/>
</dbReference>
<accession>A0AAE3VBC7</accession>
<organism evidence="8 9">
    <name type="scientific">Moryella indoligenes</name>
    <dbReference type="NCBI Taxonomy" id="371674"/>
    <lineage>
        <taxon>Bacteria</taxon>
        <taxon>Bacillati</taxon>
        <taxon>Bacillota</taxon>
        <taxon>Clostridia</taxon>
        <taxon>Lachnospirales</taxon>
        <taxon>Lachnospiraceae</taxon>
        <taxon>Moryella</taxon>
    </lineage>
</organism>
<feature type="binding site" evidence="5">
    <location>
        <begin position="197"/>
        <end position="200"/>
    </location>
    <ligand>
        <name>substrate</name>
    </ligand>
</feature>
<name>A0AAE3VBC7_9FIRM</name>
<feature type="binding site" evidence="5">
    <location>
        <position position="197"/>
    </location>
    <ligand>
        <name>S-adenosyl-L-methionine</name>
        <dbReference type="ChEBI" id="CHEBI:59789"/>
    </ligand>
</feature>
<evidence type="ECO:0000256" key="3">
    <source>
        <dbReference type="ARBA" id="ARBA00022691"/>
    </source>
</evidence>
<dbReference type="Pfam" id="PF17827">
    <property type="entry name" value="PrmC_N"/>
    <property type="match status" value="1"/>
</dbReference>
<dbReference type="InterPro" id="IPR004556">
    <property type="entry name" value="HemK-like"/>
</dbReference>
<dbReference type="InterPro" id="IPR007848">
    <property type="entry name" value="Small_mtfrase_dom"/>
</dbReference>
<comment type="catalytic activity">
    <reaction evidence="4 5">
        <text>L-glutaminyl-[peptide chain release factor] + S-adenosyl-L-methionine = N(5)-methyl-L-glutaminyl-[peptide chain release factor] + S-adenosyl-L-homocysteine + H(+)</text>
        <dbReference type="Rhea" id="RHEA:42896"/>
        <dbReference type="Rhea" id="RHEA-COMP:10271"/>
        <dbReference type="Rhea" id="RHEA-COMP:10272"/>
        <dbReference type="ChEBI" id="CHEBI:15378"/>
        <dbReference type="ChEBI" id="CHEBI:30011"/>
        <dbReference type="ChEBI" id="CHEBI:57856"/>
        <dbReference type="ChEBI" id="CHEBI:59789"/>
        <dbReference type="ChEBI" id="CHEBI:61891"/>
        <dbReference type="EC" id="2.1.1.297"/>
    </reaction>
</comment>
<dbReference type="CDD" id="cd02440">
    <property type="entry name" value="AdoMet_MTases"/>
    <property type="match status" value="1"/>
</dbReference>
<dbReference type="SUPFAM" id="SSF53335">
    <property type="entry name" value="S-adenosyl-L-methionine-dependent methyltransferases"/>
    <property type="match status" value="1"/>
</dbReference>
<dbReference type="GO" id="GO:0102559">
    <property type="term" value="F:peptide chain release factor N(5)-glutamine methyltransferase activity"/>
    <property type="evidence" value="ECO:0007669"/>
    <property type="project" value="UniProtKB-EC"/>
</dbReference>
<evidence type="ECO:0000259" key="6">
    <source>
        <dbReference type="Pfam" id="PF05175"/>
    </source>
</evidence>
<dbReference type="Pfam" id="PF05175">
    <property type="entry name" value="MTS"/>
    <property type="match status" value="1"/>
</dbReference>
<keyword evidence="3 5" id="KW-0949">S-adenosyl-L-methionine</keyword>
<dbReference type="InterPro" id="IPR019874">
    <property type="entry name" value="RF_methyltr_PrmC"/>
</dbReference>
<dbReference type="InterPro" id="IPR029063">
    <property type="entry name" value="SAM-dependent_MTases_sf"/>
</dbReference>
<evidence type="ECO:0000259" key="7">
    <source>
        <dbReference type="Pfam" id="PF17827"/>
    </source>
</evidence>
<dbReference type="Gene3D" id="1.10.8.10">
    <property type="entry name" value="DNA helicase RuvA subunit, C-terminal domain"/>
    <property type="match status" value="1"/>
</dbReference>
<dbReference type="NCBIfam" id="TIGR00536">
    <property type="entry name" value="hemK_fam"/>
    <property type="match status" value="1"/>
</dbReference>
<evidence type="ECO:0000313" key="8">
    <source>
        <dbReference type="EMBL" id="MDQ0153196.1"/>
    </source>
</evidence>
<dbReference type="PANTHER" id="PTHR18895:SF74">
    <property type="entry name" value="MTRF1L RELEASE FACTOR GLUTAMINE METHYLTRANSFERASE"/>
    <property type="match status" value="1"/>
</dbReference>
<evidence type="ECO:0000256" key="4">
    <source>
        <dbReference type="ARBA" id="ARBA00048391"/>
    </source>
</evidence>
<dbReference type="GO" id="GO:0032259">
    <property type="term" value="P:methylation"/>
    <property type="evidence" value="ECO:0007669"/>
    <property type="project" value="UniProtKB-KW"/>
</dbReference>
<comment type="caution">
    <text evidence="8">The sequence shown here is derived from an EMBL/GenBank/DDBJ whole genome shotgun (WGS) entry which is preliminary data.</text>
</comment>
<keyword evidence="2 5" id="KW-0808">Transferase</keyword>
<dbReference type="InterPro" id="IPR040758">
    <property type="entry name" value="PrmC_N"/>
</dbReference>
<evidence type="ECO:0000256" key="1">
    <source>
        <dbReference type="ARBA" id="ARBA00022603"/>
    </source>
</evidence>
<evidence type="ECO:0000256" key="5">
    <source>
        <dbReference type="HAMAP-Rule" id="MF_02126"/>
    </source>
</evidence>
<dbReference type="InterPro" id="IPR050320">
    <property type="entry name" value="N5-glutamine_MTase"/>
</dbReference>
<dbReference type="EC" id="2.1.1.297" evidence="5"/>
<proteinExistence type="inferred from homology"/>
<feature type="domain" description="Release factor glutamine methyltransferase N-terminal" evidence="7">
    <location>
        <begin position="13"/>
        <end position="87"/>
    </location>
</feature>
<protein>
    <recommendedName>
        <fullName evidence="5">Release factor glutamine methyltransferase</fullName>
        <shortName evidence="5">RF MTase</shortName>
        <ecNumber evidence="5">2.1.1.297</ecNumber>
    </recommendedName>
    <alternativeName>
        <fullName evidence="5">N5-glutamine methyltransferase PrmC</fullName>
    </alternativeName>
    <alternativeName>
        <fullName evidence="5">Protein-(glutamine-N5) MTase PrmC</fullName>
    </alternativeName>
    <alternativeName>
        <fullName evidence="5">Protein-glutamine N-methyltransferase PrmC</fullName>
    </alternativeName>
</protein>